<dbReference type="Proteomes" id="UP000306544">
    <property type="component" value="Unassembled WGS sequence"/>
</dbReference>
<evidence type="ECO:0000256" key="1">
    <source>
        <dbReference type="SAM" id="MobiDB-lite"/>
    </source>
</evidence>
<dbReference type="AlphaFoldDB" id="A0A5R8ZW04"/>
<evidence type="ECO:0000313" key="4">
    <source>
        <dbReference type="Proteomes" id="UP000306544"/>
    </source>
</evidence>
<evidence type="ECO:0000313" key="3">
    <source>
        <dbReference type="EMBL" id="TLP70581.1"/>
    </source>
</evidence>
<feature type="compositionally biased region" description="Gly residues" evidence="1">
    <location>
        <begin position="138"/>
        <end position="149"/>
    </location>
</feature>
<proteinExistence type="predicted"/>
<sequence>MFENTRPVSACPTSKISYCHDCDLFAGLEGLHVTAVDRPAKKTALIVWVESAKTLTGCPDCGVVAVSARRREVELIDAPVYAAPARLVWRKRRWHCHDPDCSRGVFTQAEPRSGRAPGVADPPLHRLGHQADAAGEPLGPGLGSPAGGGLAHCVESDPATVGASCR</sequence>
<name>A0A5R8ZW04_9MICC</name>
<dbReference type="EMBL" id="VAWA01000043">
    <property type="protein sequence ID" value="TLP70581.1"/>
    <property type="molecule type" value="Genomic_DNA"/>
</dbReference>
<keyword evidence="4" id="KW-1185">Reference proteome</keyword>
<evidence type="ECO:0000259" key="2">
    <source>
        <dbReference type="Pfam" id="PF14690"/>
    </source>
</evidence>
<accession>A0A5R8ZW04</accession>
<reference evidence="3 4" key="1">
    <citation type="submission" date="2019-05" db="EMBL/GenBank/DDBJ databases">
        <title>Nesterenkonia sp. GY239, isolated from the Southern Atlantic Ocean.</title>
        <authorList>
            <person name="Zhang G."/>
        </authorList>
    </citation>
    <scope>NUCLEOTIDE SEQUENCE [LARGE SCALE GENOMIC DNA]</scope>
    <source>
        <strain evidence="3 4">GY239</strain>
    </source>
</reference>
<dbReference type="Pfam" id="PF14690">
    <property type="entry name" value="Zn_ribbon_ISL3"/>
    <property type="match status" value="1"/>
</dbReference>
<comment type="caution">
    <text evidence="3">The sequence shown here is derived from an EMBL/GenBank/DDBJ whole genome shotgun (WGS) entry which is preliminary data.</text>
</comment>
<feature type="domain" description="Transposase IS204/IS1001/IS1096/IS1165 zinc-finger" evidence="2">
    <location>
        <begin position="57"/>
        <end position="98"/>
    </location>
</feature>
<protein>
    <submittedName>
        <fullName evidence="3">Transposase</fullName>
    </submittedName>
</protein>
<dbReference type="OrthoDB" id="3255666at2"/>
<dbReference type="InterPro" id="IPR029261">
    <property type="entry name" value="Transposase_Znf"/>
</dbReference>
<organism evidence="3 4">
    <name type="scientific">Nesterenkonia sphaerica</name>
    <dbReference type="NCBI Taxonomy" id="1804988"/>
    <lineage>
        <taxon>Bacteria</taxon>
        <taxon>Bacillati</taxon>
        <taxon>Actinomycetota</taxon>
        <taxon>Actinomycetes</taxon>
        <taxon>Micrococcales</taxon>
        <taxon>Micrococcaceae</taxon>
        <taxon>Nesterenkonia</taxon>
    </lineage>
</organism>
<gene>
    <name evidence="3" type="ORF">FEF27_12955</name>
</gene>
<feature type="region of interest" description="Disordered" evidence="1">
    <location>
        <begin position="107"/>
        <end position="149"/>
    </location>
</feature>